<feature type="signal peptide" evidence="2">
    <location>
        <begin position="1"/>
        <end position="24"/>
    </location>
</feature>
<feature type="domain" description="TcfC Usher-like barrel" evidence="4">
    <location>
        <begin position="353"/>
        <end position="774"/>
    </location>
</feature>
<gene>
    <name evidence="5" type="ORF">FJW01_04060</name>
</gene>
<evidence type="ECO:0000313" key="5">
    <source>
        <dbReference type="EMBL" id="TPV47465.1"/>
    </source>
</evidence>
<accession>A0A506QQ45</accession>
<dbReference type="Proteomes" id="UP000317747">
    <property type="component" value="Unassembled WGS sequence"/>
</dbReference>
<comment type="caution">
    <text evidence="5">The sequence shown here is derived from an EMBL/GenBank/DDBJ whole genome shotgun (WGS) entry which is preliminary data.</text>
</comment>
<protein>
    <submittedName>
        <fullName evidence="5">Fimbrial protein</fullName>
    </submittedName>
</protein>
<evidence type="ECO:0000259" key="3">
    <source>
        <dbReference type="Pfam" id="PF16967"/>
    </source>
</evidence>
<feature type="chain" id="PRO_5021195658" evidence="2">
    <location>
        <begin position="25"/>
        <end position="904"/>
    </location>
</feature>
<name>A0A506QQ45_9GAMM</name>
<keyword evidence="2" id="KW-0732">Signal</keyword>
<dbReference type="OrthoDB" id="7010570at2"/>
<dbReference type="InterPro" id="IPR035224">
    <property type="entry name" value="Usher_TcfC"/>
</dbReference>
<evidence type="ECO:0000256" key="1">
    <source>
        <dbReference type="SAM" id="MobiDB-lite"/>
    </source>
</evidence>
<evidence type="ECO:0000256" key="2">
    <source>
        <dbReference type="SAM" id="SignalP"/>
    </source>
</evidence>
<dbReference type="InterPro" id="IPR032636">
    <property type="entry name" value="Pilus_assem_E-set-like_dom"/>
</dbReference>
<reference evidence="5 6" key="1">
    <citation type="submission" date="2019-06" db="EMBL/GenBank/DDBJ databases">
        <title>Taxogenomics and systematics of the genus Pantoea.</title>
        <authorList>
            <person name="Tambong J.T."/>
        </authorList>
    </citation>
    <scope>NUCLEOTIDE SEQUENCE [LARGE SCALE GENOMIC DNA]</scope>
    <source>
        <strain evidence="5 6">LMG 24200</strain>
    </source>
</reference>
<organism evidence="5 6">
    <name type="scientific">Pantoea deleyi</name>
    <dbReference type="NCBI Taxonomy" id="470932"/>
    <lineage>
        <taxon>Bacteria</taxon>
        <taxon>Pseudomonadati</taxon>
        <taxon>Pseudomonadota</taxon>
        <taxon>Gammaproteobacteria</taxon>
        <taxon>Enterobacterales</taxon>
        <taxon>Erwiniaceae</taxon>
        <taxon>Pantoea</taxon>
    </lineage>
</organism>
<dbReference type="AlphaFoldDB" id="A0A506QQ45"/>
<evidence type="ECO:0000259" key="4">
    <source>
        <dbReference type="Pfam" id="PF17271"/>
    </source>
</evidence>
<evidence type="ECO:0000313" key="6">
    <source>
        <dbReference type="Proteomes" id="UP000317747"/>
    </source>
</evidence>
<feature type="compositionally biased region" description="Low complexity" evidence="1">
    <location>
        <begin position="590"/>
        <end position="604"/>
    </location>
</feature>
<proteinExistence type="predicted"/>
<feature type="domain" description="Pilus assembly protein E-set like" evidence="3">
    <location>
        <begin position="280"/>
        <end position="341"/>
    </location>
</feature>
<dbReference type="Pfam" id="PF17271">
    <property type="entry name" value="Usher_TcfC"/>
    <property type="match status" value="1"/>
</dbReference>
<dbReference type="Pfam" id="PF16967">
    <property type="entry name" value="TcfC"/>
    <property type="match status" value="1"/>
</dbReference>
<keyword evidence="6" id="KW-1185">Reference proteome</keyword>
<feature type="region of interest" description="Disordered" evidence="1">
    <location>
        <begin position="590"/>
        <end position="610"/>
    </location>
</feature>
<feature type="region of interest" description="Disordered" evidence="1">
    <location>
        <begin position="707"/>
        <end position="731"/>
    </location>
</feature>
<sequence>MNSKLRLLTAAIIAALPLCGMSYAEVRVPPGFEELARGQNMMLEVSLYGESLGVFEARVDLETVQFMHPRELTAAVLKKYASVPGLQALLQKSLRSPLRRNGTLSCGTNGRVPGCDYIDTDSMAIIYDENNARAGLFLGPQYRPKKDAQDIYYDASADSSNALVHQQNVNFVADRNYQSASVQGNGSLGVTQNGYLNIDWNWHGQRARSSSVQEAEVSNAYFRQDLWKRVYVQGGMMDARDIFSNAGGNINLSQLPLGKIRGARLGSTLSWVNMDKVSRGTPVNVFLSQDSRVDAYRDGQLLSSFYLKAGAQELDTRTFPAGSYVVSLRIYENSQLVRTETVPYTGTGSAQPSSFQWFIQGGNISDDGGVRQRSDDDSRRVVQGGLRLPVTANASLTAGAALLRDARYWEGAADWAHGFSSGPLDGMMTTRASYLYGSDGSRGNIQQLNYNDGFSLSFYRSSMTAPDCDNQAEHRYSYSGCYKSTNVMLSVPFSQWYGTLGYALSSNEGRYVYRRDLPDDDKNAQAGVPWEQVYQTRSRSRTWQTGVTRQFRWSSVNVSSSVNAFMRKDSGYDGTDKGAFLTFSLSRASGGTARSRSTASAGASWQTSQRGGDRLGYNAAYSHYADDTGENELGASLYGVNSDTVNASAYGRAGGQYGSGALTVSDAWQKTGNAHTLSSSGNYSSSLVIDRKGLFWGRWGDGNPSSAVTVGVEQDDEQKDSRVSVSLDSGGRSDISGNSRALFTVPGYRETTFTIAESASSPAGTSSEISKGAGSRTLFMTPGRVFNRDIVVSTRYTWLGQMTDAQHRPLEGGIPLNVMSWTPLGGGGFTLETNRQLKMLYVMKDQAFWQCSMKVRAVRDVVRYVGATACESTDMANLPGAEQKQVELMTAGNVRDARPTAMNE</sequence>
<dbReference type="EMBL" id="VHJA01000032">
    <property type="protein sequence ID" value="TPV47465.1"/>
    <property type="molecule type" value="Genomic_DNA"/>
</dbReference>